<sequence length="219" mass="22294">MHTFATPHPLSVAVDVPAGRVRLVAGPRTDTTVELRPTDPSRRRDTAAAERTDVELREGVLRITTPVRHELLGPSGQVDVTVHLPAGSDVRVDGSAQTQAVGRLGDVTVAGSYGAVTLDEVATARITAAAGDVVVGRLAGPAEIATTKGDVRVSEAHGGRVVLSTQMGDIDVTAAAGVAATLDAGTALGRVSDALRTDGTPQLAVTATTSLGDITARSL</sequence>
<evidence type="ECO:0000259" key="1">
    <source>
        <dbReference type="Pfam" id="PF13349"/>
    </source>
</evidence>
<feature type="domain" description="DUF4097" evidence="1">
    <location>
        <begin position="79"/>
        <end position="216"/>
    </location>
</feature>
<dbReference type="AlphaFoldDB" id="F4H231"/>
<dbReference type="Proteomes" id="UP000008460">
    <property type="component" value="Chromosome"/>
</dbReference>
<dbReference type="InterPro" id="IPR025164">
    <property type="entry name" value="Toastrack_DUF4097"/>
</dbReference>
<gene>
    <name evidence="2" type="ordered locus">Celf_1064</name>
</gene>
<accession>F4H231</accession>
<keyword evidence="3" id="KW-1185">Reference proteome</keyword>
<evidence type="ECO:0000313" key="2">
    <source>
        <dbReference type="EMBL" id="AEE45201.1"/>
    </source>
</evidence>
<dbReference type="Pfam" id="PF13349">
    <property type="entry name" value="DUF4097"/>
    <property type="match status" value="1"/>
</dbReference>
<dbReference type="Gene3D" id="2.160.20.120">
    <property type="match status" value="1"/>
</dbReference>
<dbReference type="KEGG" id="cfi:Celf_1064"/>
<evidence type="ECO:0000313" key="3">
    <source>
        <dbReference type="Proteomes" id="UP000008460"/>
    </source>
</evidence>
<reference evidence="2 3" key="1">
    <citation type="submission" date="2011-04" db="EMBL/GenBank/DDBJ databases">
        <title>Complete sequence of Cellulomonas fimi ATCC 484.</title>
        <authorList>
            <consortium name="US DOE Joint Genome Institute"/>
            <person name="Lucas S."/>
            <person name="Han J."/>
            <person name="Lapidus A."/>
            <person name="Cheng J.-F."/>
            <person name="Goodwin L."/>
            <person name="Pitluck S."/>
            <person name="Peters L."/>
            <person name="Chertkov O."/>
            <person name="Detter J.C."/>
            <person name="Han C."/>
            <person name="Tapia R."/>
            <person name="Land M."/>
            <person name="Hauser L."/>
            <person name="Kyrpides N."/>
            <person name="Ivanova N."/>
            <person name="Ovchinnikova G."/>
            <person name="Pagani I."/>
            <person name="Mead D."/>
            <person name="Brumm P."/>
            <person name="Woyke T."/>
        </authorList>
    </citation>
    <scope>NUCLEOTIDE SEQUENCE [LARGE SCALE GENOMIC DNA]</scope>
    <source>
        <strain evidence="3">ATCC 484 / DSM 20113 / JCM 1341 / NBRC 15513 / NCIMB 8980 / NCTC 7547</strain>
    </source>
</reference>
<dbReference type="eggNOG" id="COG3595">
    <property type="taxonomic scope" value="Bacteria"/>
</dbReference>
<dbReference type="HOGENOM" id="CLU_081211_1_0_11"/>
<protein>
    <recommendedName>
        <fullName evidence="1">DUF4097 domain-containing protein</fullName>
    </recommendedName>
</protein>
<proteinExistence type="predicted"/>
<name>F4H231_CELFA</name>
<dbReference type="STRING" id="590998.Celf_1064"/>
<organism evidence="2 3">
    <name type="scientific">Cellulomonas fimi (strain ATCC 484 / DSM 20113 / JCM 1341 / CCUG 24087 / LMG 16345 / NBRC 15513 / NCIMB 8980 / NCTC 7547 / NRS-133)</name>
    <dbReference type="NCBI Taxonomy" id="590998"/>
    <lineage>
        <taxon>Bacteria</taxon>
        <taxon>Bacillati</taxon>
        <taxon>Actinomycetota</taxon>
        <taxon>Actinomycetes</taxon>
        <taxon>Micrococcales</taxon>
        <taxon>Cellulomonadaceae</taxon>
        <taxon>Cellulomonas</taxon>
    </lineage>
</organism>
<dbReference type="EMBL" id="CP002666">
    <property type="protein sequence ID" value="AEE45201.1"/>
    <property type="molecule type" value="Genomic_DNA"/>
</dbReference>
<dbReference type="RefSeq" id="WP_013770227.1">
    <property type="nucleotide sequence ID" value="NC_015514.1"/>
</dbReference>